<evidence type="ECO:0000256" key="7">
    <source>
        <dbReference type="ARBA" id="ARBA00022777"/>
    </source>
</evidence>
<evidence type="ECO:0000256" key="1">
    <source>
        <dbReference type="ARBA" id="ARBA00005017"/>
    </source>
</evidence>
<keyword evidence="10" id="KW-0443">Lipid metabolism</keyword>
<dbReference type="AlphaFoldDB" id="A0AAF0IYY1"/>
<evidence type="ECO:0000256" key="4">
    <source>
        <dbReference type="ARBA" id="ARBA00022516"/>
    </source>
</evidence>
<evidence type="ECO:0000313" key="14">
    <source>
        <dbReference type="EMBL" id="WFD23346.1"/>
    </source>
</evidence>
<keyword evidence="6" id="KW-0547">Nucleotide-binding</keyword>
<comment type="pathway">
    <text evidence="1">Isoprenoid biosynthesis; isopentenyl diphosphate biosynthesis via mevalonate pathway; isopentenyl diphosphate from (R)-mevalonate: step 2/3.</text>
</comment>
<dbReference type="PANTHER" id="PTHR31814:SF2">
    <property type="entry name" value="PHOSPHOMEVALONATE KINASE"/>
    <property type="match status" value="1"/>
</dbReference>
<evidence type="ECO:0000256" key="6">
    <source>
        <dbReference type="ARBA" id="ARBA00022741"/>
    </source>
</evidence>
<dbReference type="GO" id="GO:0005777">
    <property type="term" value="C:peroxisome"/>
    <property type="evidence" value="ECO:0007669"/>
    <property type="project" value="TreeGrafter"/>
</dbReference>
<dbReference type="InterPro" id="IPR016005">
    <property type="entry name" value="Erg8"/>
</dbReference>
<evidence type="ECO:0000256" key="11">
    <source>
        <dbReference type="ARBA" id="ARBA00023221"/>
    </source>
</evidence>
<evidence type="ECO:0000256" key="2">
    <source>
        <dbReference type="ARBA" id="ARBA00006495"/>
    </source>
</evidence>
<comment type="similarity">
    <text evidence="2">Belongs to the GHMP kinase family. Mevalonate kinase subfamily.</text>
</comment>
<accession>A0AAF0IYY1</accession>
<dbReference type="Gene3D" id="3.30.230.10">
    <property type="match status" value="1"/>
</dbReference>
<sequence length="566" mass="59593">MVTTVSAPGKVLLAGGYLVLDPAYTGLVLATDARFYTTVATLSDASALRIRVRSPQFQRATWEYDLLLPSDDANKAPEAVAEEMRLVQHGEPNPFVALSLLYAVQLALEKLGVARAREALAGGMDIVIVGDNDFYSHRTDGQAPTMAALQALEPFHAHNGSLSDVHKTGLGSSAAMTTSLVAALLVHLGVVDVSLSHTLPLASLGLIHNLAQLAHCAAQGKVGSGFDVSASVWGNQVYRRFDPALLQTLMRVEQGHRIVAPTTPPTAPRAPRALWPVLNPSNPLWTPVAPAGATPTAVEGLIASMSSDTVPRPAPLQLPPGVHMCLADVDAGSNTRTMVGQVSQWRAQHLDWARQLYSVLAAANQSLVDGLLQLHIMHAMDPRAYADILSRLAALPSTQWESLQPTTPLPVLEAFMAVRNAMRSVRAGMRELGTRSGAPVEPPEMARLLDTTLSGAPGLLGGGVPGAGGYDALFLLFLSPASLTSSAPVSAPADVCALWQQYTELSVGPLLCGADDPACVPTNEKLSSADEAMRHVAHALAQARGGLQLTAPESVPGLAPWVSLRS</sequence>
<evidence type="ECO:0000256" key="8">
    <source>
        <dbReference type="ARBA" id="ARBA00022840"/>
    </source>
</evidence>
<dbReference type="GO" id="GO:0006696">
    <property type="term" value="P:ergosterol biosynthetic process"/>
    <property type="evidence" value="ECO:0007669"/>
    <property type="project" value="TreeGrafter"/>
</dbReference>
<keyword evidence="9" id="KW-0752">Steroid biosynthesis</keyword>
<name>A0AAF0IYY1_9BASI</name>
<dbReference type="GO" id="GO:0010142">
    <property type="term" value="P:farnesyl diphosphate biosynthetic process, mevalonate pathway"/>
    <property type="evidence" value="ECO:0007669"/>
    <property type="project" value="TreeGrafter"/>
</dbReference>
<evidence type="ECO:0000313" key="15">
    <source>
        <dbReference type="Proteomes" id="UP001214415"/>
    </source>
</evidence>
<keyword evidence="7 14" id="KW-0418">Kinase</keyword>
<dbReference type="EC" id="2.7.4.2" evidence="3"/>
<organism evidence="14 15">
    <name type="scientific">Malassezia equina</name>
    <dbReference type="NCBI Taxonomy" id="1381935"/>
    <lineage>
        <taxon>Eukaryota</taxon>
        <taxon>Fungi</taxon>
        <taxon>Dikarya</taxon>
        <taxon>Basidiomycota</taxon>
        <taxon>Ustilaginomycotina</taxon>
        <taxon>Malasseziomycetes</taxon>
        <taxon>Malasseziales</taxon>
        <taxon>Malasseziaceae</taxon>
        <taxon>Malassezia</taxon>
    </lineage>
</organism>
<keyword evidence="4" id="KW-0444">Lipid biosynthesis</keyword>
<dbReference type="PANTHER" id="PTHR31814">
    <property type="match status" value="1"/>
</dbReference>
<evidence type="ECO:0000259" key="13">
    <source>
        <dbReference type="Pfam" id="PF00288"/>
    </source>
</evidence>
<keyword evidence="8" id="KW-0067">ATP-binding</keyword>
<dbReference type="InterPro" id="IPR020568">
    <property type="entry name" value="Ribosomal_Su5_D2-typ_SF"/>
</dbReference>
<dbReference type="Proteomes" id="UP001214415">
    <property type="component" value="Chromosome 3"/>
</dbReference>
<reference evidence="14" key="1">
    <citation type="submission" date="2023-03" db="EMBL/GenBank/DDBJ databases">
        <title>Mating type loci evolution in Malassezia.</title>
        <authorList>
            <person name="Coelho M.A."/>
        </authorList>
    </citation>
    <scope>NUCLEOTIDE SEQUENCE</scope>
    <source>
        <strain evidence="14">CBS 12830</strain>
    </source>
</reference>
<evidence type="ECO:0000256" key="12">
    <source>
        <dbReference type="ARBA" id="ARBA00029326"/>
    </source>
</evidence>
<evidence type="ECO:0000256" key="3">
    <source>
        <dbReference type="ARBA" id="ARBA00012958"/>
    </source>
</evidence>
<dbReference type="GO" id="GO:0005524">
    <property type="term" value="F:ATP binding"/>
    <property type="evidence" value="ECO:0007669"/>
    <property type="project" value="UniProtKB-KW"/>
</dbReference>
<keyword evidence="15" id="KW-1185">Reference proteome</keyword>
<dbReference type="GO" id="GO:0019287">
    <property type="term" value="P:isopentenyl diphosphate biosynthetic process, mevalonate pathway"/>
    <property type="evidence" value="ECO:0007669"/>
    <property type="project" value="TreeGrafter"/>
</dbReference>
<gene>
    <name evidence="14" type="primary">ERG8</name>
    <name evidence="14" type="ORF">MEQU1_002035</name>
</gene>
<dbReference type="InterPro" id="IPR014721">
    <property type="entry name" value="Ribsml_uS5_D2-typ_fold_subgr"/>
</dbReference>
<proteinExistence type="inferred from homology"/>
<dbReference type="EMBL" id="CP119902">
    <property type="protein sequence ID" value="WFD23346.1"/>
    <property type="molecule type" value="Genomic_DNA"/>
</dbReference>
<evidence type="ECO:0000256" key="10">
    <source>
        <dbReference type="ARBA" id="ARBA00023098"/>
    </source>
</evidence>
<dbReference type="InterPro" id="IPR006204">
    <property type="entry name" value="GHMP_kinase_N_dom"/>
</dbReference>
<dbReference type="SUPFAM" id="SSF54211">
    <property type="entry name" value="Ribosomal protein S5 domain 2-like"/>
    <property type="match status" value="1"/>
</dbReference>
<dbReference type="InterPro" id="IPR035102">
    <property type="entry name" value="Phosphomevalonate_kinase"/>
</dbReference>
<protein>
    <recommendedName>
        <fullName evidence="3">phosphomevalonate kinase</fullName>
        <ecNumber evidence="3">2.7.4.2</ecNumber>
    </recommendedName>
</protein>
<keyword evidence="11" id="KW-0753">Steroid metabolism</keyword>
<evidence type="ECO:0000256" key="9">
    <source>
        <dbReference type="ARBA" id="ARBA00022955"/>
    </source>
</evidence>
<keyword evidence="5 14" id="KW-0808">Transferase</keyword>
<dbReference type="GO" id="GO:0004631">
    <property type="term" value="F:phosphomevalonate kinase activity"/>
    <property type="evidence" value="ECO:0007669"/>
    <property type="project" value="UniProtKB-EC"/>
</dbReference>
<comment type="catalytic activity">
    <reaction evidence="12">
        <text>(R)-5-phosphomevalonate + ATP = (R)-5-diphosphomevalonate + ADP</text>
        <dbReference type="Rhea" id="RHEA:16341"/>
        <dbReference type="ChEBI" id="CHEBI:30616"/>
        <dbReference type="ChEBI" id="CHEBI:57557"/>
        <dbReference type="ChEBI" id="CHEBI:58146"/>
        <dbReference type="ChEBI" id="CHEBI:456216"/>
        <dbReference type="EC" id="2.7.4.2"/>
    </reaction>
    <physiologicalReaction direction="left-to-right" evidence="12">
        <dbReference type="Rhea" id="RHEA:16342"/>
    </physiologicalReaction>
</comment>
<feature type="domain" description="GHMP kinase N-terminal" evidence="13">
    <location>
        <begin position="167"/>
        <end position="234"/>
    </location>
</feature>
<dbReference type="Pfam" id="PF00288">
    <property type="entry name" value="GHMP_kinases_N"/>
    <property type="match status" value="1"/>
</dbReference>
<evidence type="ECO:0000256" key="5">
    <source>
        <dbReference type="ARBA" id="ARBA00022679"/>
    </source>
</evidence>
<dbReference type="PIRSF" id="PIRSF017288">
    <property type="entry name" value="PMK_GHMP_euk"/>
    <property type="match status" value="1"/>
</dbReference>